<dbReference type="PROSITE" id="PS50404">
    <property type="entry name" value="GST_NTER"/>
    <property type="match status" value="1"/>
</dbReference>
<dbReference type="Proteomes" id="UP001190700">
    <property type="component" value="Unassembled WGS sequence"/>
</dbReference>
<evidence type="ECO:0000313" key="4">
    <source>
        <dbReference type="Proteomes" id="UP001190700"/>
    </source>
</evidence>
<dbReference type="Gene3D" id="3.40.30.10">
    <property type="entry name" value="Glutaredoxin"/>
    <property type="match status" value="1"/>
</dbReference>
<evidence type="ECO:0000313" key="3">
    <source>
        <dbReference type="EMBL" id="KAK3245298.1"/>
    </source>
</evidence>
<dbReference type="SUPFAM" id="SSF47616">
    <property type="entry name" value="GST C-terminal domain-like"/>
    <property type="match status" value="1"/>
</dbReference>
<feature type="domain" description="GST C-terminal" evidence="2">
    <location>
        <begin position="93"/>
        <end position="216"/>
    </location>
</feature>
<dbReference type="Pfam" id="PF02798">
    <property type="entry name" value="GST_N"/>
    <property type="match status" value="1"/>
</dbReference>
<dbReference type="Pfam" id="PF14497">
    <property type="entry name" value="GST_C_3"/>
    <property type="match status" value="1"/>
</dbReference>
<reference evidence="3 4" key="1">
    <citation type="journal article" date="2015" name="Genome Biol. Evol.">
        <title>Comparative Genomics of a Bacterivorous Green Alga Reveals Evolutionary Causalities and Consequences of Phago-Mixotrophic Mode of Nutrition.</title>
        <authorList>
            <person name="Burns J.A."/>
            <person name="Paasch A."/>
            <person name="Narechania A."/>
            <person name="Kim E."/>
        </authorList>
    </citation>
    <scope>NUCLEOTIDE SEQUENCE [LARGE SCALE GENOMIC DNA]</scope>
    <source>
        <strain evidence="3 4">PLY_AMNH</strain>
    </source>
</reference>
<dbReference type="PANTHER" id="PTHR11571:SF150">
    <property type="entry name" value="GLUTATHIONE S-TRANSFERASE"/>
    <property type="match status" value="1"/>
</dbReference>
<comment type="caution">
    <text evidence="3">The sequence shown here is derived from an EMBL/GenBank/DDBJ whole genome shotgun (WGS) entry which is preliminary data.</text>
</comment>
<dbReference type="InterPro" id="IPR010987">
    <property type="entry name" value="Glutathione-S-Trfase_C-like"/>
</dbReference>
<dbReference type="InterPro" id="IPR050213">
    <property type="entry name" value="GST_superfamily"/>
</dbReference>
<dbReference type="InterPro" id="IPR004045">
    <property type="entry name" value="Glutathione_S-Trfase_N"/>
</dbReference>
<name>A0AAE0C024_9CHLO</name>
<dbReference type="GO" id="GO:0004364">
    <property type="term" value="F:glutathione transferase activity"/>
    <property type="evidence" value="ECO:0007669"/>
    <property type="project" value="TreeGrafter"/>
</dbReference>
<dbReference type="InterPro" id="IPR040079">
    <property type="entry name" value="Glutathione_S-Trfase"/>
</dbReference>
<dbReference type="GO" id="GO:0006749">
    <property type="term" value="P:glutathione metabolic process"/>
    <property type="evidence" value="ECO:0007669"/>
    <property type="project" value="TreeGrafter"/>
</dbReference>
<dbReference type="InterPro" id="IPR036282">
    <property type="entry name" value="Glutathione-S-Trfase_C_sf"/>
</dbReference>
<dbReference type="SFLD" id="SFLDS00019">
    <property type="entry name" value="Glutathione_Transferase_(cytos"/>
    <property type="match status" value="1"/>
</dbReference>
<dbReference type="SFLD" id="SFLDG00363">
    <property type="entry name" value="AMPS_(cytGST):_Alpha-__Mu-__Pi"/>
    <property type="match status" value="1"/>
</dbReference>
<sequence length="216" mass="24541">MSYKLIYFDLRGAAESSRMLFAIAGVEYEDFRFPIEFVDGRPESPQFKEAIEDGSFTRNMGRLPVLETEGVQLGHSKAIERFLAKRFQMLGDSEIEAARIDAVCEHVRDIKDAFQVIRSMKAEEEKKVAVVKWYDSELPGSLAKLESCLGGDEHAVGTRLSLADICIFMLLTEFFENVEKCASAFKDLKRLSQIVEHVKSLDAVKGWIEKRPDTMF</sequence>
<dbReference type="AlphaFoldDB" id="A0AAE0C024"/>
<proteinExistence type="predicted"/>
<dbReference type="SUPFAM" id="SSF52833">
    <property type="entry name" value="Thioredoxin-like"/>
    <property type="match status" value="1"/>
</dbReference>
<dbReference type="InterPro" id="IPR036249">
    <property type="entry name" value="Thioredoxin-like_sf"/>
</dbReference>
<evidence type="ECO:0008006" key="5">
    <source>
        <dbReference type="Google" id="ProtNLM"/>
    </source>
</evidence>
<evidence type="ECO:0000259" key="1">
    <source>
        <dbReference type="PROSITE" id="PS50404"/>
    </source>
</evidence>
<evidence type="ECO:0000259" key="2">
    <source>
        <dbReference type="PROSITE" id="PS50405"/>
    </source>
</evidence>
<dbReference type="InterPro" id="IPR004046">
    <property type="entry name" value="GST_C"/>
</dbReference>
<feature type="domain" description="GST N-terminal" evidence="1">
    <location>
        <begin position="1"/>
        <end position="91"/>
    </location>
</feature>
<dbReference type="CDD" id="cd03039">
    <property type="entry name" value="GST_N_Sigma_like"/>
    <property type="match status" value="1"/>
</dbReference>
<dbReference type="EMBL" id="LGRX02030779">
    <property type="protein sequence ID" value="KAK3245298.1"/>
    <property type="molecule type" value="Genomic_DNA"/>
</dbReference>
<dbReference type="PROSITE" id="PS50405">
    <property type="entry name" value="GST_CTER"/>
    <property type="match status" value="1"/>
</dbReference>
<gene>
    <name evidence="3" type="ORF">CYMTET_45125</name>
</gene>
<dbReference type="Gene3D" id="1.20.1050.10">
    <property type="match status" value="1"/>
</dbReference>
<organism evidence="3 4">
    <name type="scientific">Cymbomonas tetramitiformis</name>
    <dbReference type="NCBI Taxonomy" id="36881"/>
    <lineage>
        <taxon>Eukaryota</taxon>
        <taxon>Viridiplantae</taxon>
        <taxon>Chlorophyta</taxon>
        <taxon>Pyramimonadophyceae</taxon>
        <taxon>Pyramimonadales</taxon>
        <taxon>Pyramimonadaceae</taxon>
        <taxon>Cymbomonas</taxon>
    </lineage>
</organism>
<accession>A0AAE0C024</accession>
<dbReference type="SFLD" id="SFLDG01205">
    <property type="entry name" value="AMPS.1"/>
    <property type="match status" value="1"/>
</dbReference>
<dbReference type="PANTHER" id="PTHR11571">
    <property type="entry name" value="GLUTATHIONE S-TRANSFERASE"/>
    <property type="match status" value="1"/>
</dbReference>
<protein>
    <recommendedName>
        <fullName evidence="5">Glutathione S-transferase</fullName>
    </recommendedName>
</protein>
<keyword evidence="4" id="KW-1185">Reference proteome</keyword>